<organism evidence="1 2">
    <name type="scientific">Isoptericola chiayiensis</name>
    <dbReference type="NCBI Taxonomy" id="579446"/>
    <lineage>
        <taxon>Bacteria</taxon>
        <taxon>Bacillati</taxon>
        <taxon>Actinomycetota</taxon>
        <taxon>Actinomycetes</taxon>
        <taxon>Micrococcales</taxon>
        <taxon>Promicromonosporaceae</taxon>
        <taxon>Isoptericola</taxon>
    </lineage>
</organism>
<reference evidence="2" key="1">
    <citation type="journal article" date="2019" name="Int. J. Syst. Evol. Microbiol.">
        <title>The Global Catalogue of Microorganisms (GCM) 10K type strain sequencing project: providing services to taxonomists for standard genome sequencing and annotation.</title>
        <authorList>
            <consortium name="The Broad Institute Genomics Platform"/>
            <consortium name="The Broad Institute Genome Sequencing Center for Infectious Disease"/>
            <person name="Wu L."/>
            <person name="Ma J."/>
        </authorList>
    </citation>
    <scope>NUCLEOTIDE SEQUENCE [LARGE SCALE GENOMIC DNA]</scope>
    <source>
        <strain evidence="2">JCM 18063</strain>
    </source>
</reference>
<sequence>MPTVRTPARPVTRATSWAAGTLIRWGVHAKRLLVSAAERGAESSTDVSEHGSTPVVAYFGDQPATLYQIRQWLPVFEAVAQHRPLLVLTRDATTSRLLRQETSLPVVLAHRIDDVLAAYRQVDAKVVVYVNNGMLNFQSLIYPDALHVHVNHGESDKISMVSNQAKAYDRVVVAGRAAVERHRRALINLPDDRLAVCGRPQLDHDVDPVLPPAPAGVRTVLYAPTWSGENDANNYTSLDRYGEVIVRAVLSHPDLRLVYRPHPRVVEGTDPACARAHRTLVGMIESANRAAERHLMPFHDAPLAVFDGVDLLVTDVSSVGLDFLYLRPEAPIVLTDRRTDRERLECEAPVARGTDVVDATTVEDVAGTIRRNLDADPHRAERARLRDHYFGFERHESSTRFQELVEECITTRDALVRERDTR</sequence>
<dbReference type="EMBL" id="BAABID010000004">
    <property type="protein sequence ID" value="GAA4720792.1"/>
    <property type="molecule type" value="Genomic_DNA"/>
</dbReference>
<dbReference type="Gene3D" id="3.40.50.12580">
    <property type="match status" value="1"/>
</dbReference>
<proteinExistence type="predicted"/>
<comment type="caution">
    <text evidence="1">The sequence shown here is derived from an EMBL/GenBank/DDBJ whole genome shotgun (WGS) entry which is preliminary data.</text>
</comment>
<dbReference type="InterPro" id="IPR007554">
    <property type="entry name" value="Glycerophosphate_synth"/>
</dbReference>
<evidence type="ECO:0000313" key="1">
    <source>
        <dbReference type="EMBL" id="GAA4720792.1"/>
    </source>
</evidence>
<evidence type="ECO:0000313" key="2">
    <source>
        <dbReference type="Proteomes" id="UP001500956"/>
    </source>
</evidence>
<dbReference type="Pfam" id="PF04464">
    <property type="entry name" value="Glyphos_transf"/>
    <property type="match status" value="1"/>
</dbReference>
<keyword evidence="2" id="KW-1185">Reference proteome</keyword>
<accession>A0ABP8Y662</accession>
<gene>
    <name evidence="1" type="ORF">GCM10023216_07280</name>
</gene>
<dbReference type="RefSeq" id="WP_172148386.1">
    <property type="nucleotide sequence ID" value="NZ_BAABID010000004.1"/>
</dbReference>
<dbReference type="Proteomes" id="UP001500956">
    <property type="component" value="Unassembled WGS sequence"/>
</dbReference>
<dbReference type="InterPro" id="IPR043148">
    <property type="entry name" value="TagF_C"/>
</dbReference>
<name>A0ABP8Y662_9MICO</name>
<protein>
    <submittedName>
        <fullName evidence="1">CDP-glycerol glycerophosphotransferase family protein</fullName>
    </submittedName>
</protein>
<dbReference type="SUPFAM" id="SSF53756">
    <property type="entry name" value="UDP-Glycosyltransferase/glycogen phosphorylase"/>
    <property type="match status" value="1"/>
</dbReference>